<organism evidence="2 3">
    <name type="scientific">Anas platyrhynchos platyrhynchos</name>
    <name type="common">Northern mallard</name>
    <dbReference type="NCBI Taxonomy" id="8840"/>
    <lineage>
        <taxon>Eukaryota</taxon>
        <taxon>Metazoa</taxon>
        <taxon>Chordata</taxon>
        <taxon>Craniata</taxon>
        <taxon>Vertebrata</taxon>
        <taxon>Euteleostomi</taxon>
        <taxon>Archelosauria</taxon>
        <taxon>Archosauria</taxon>
        <taxon>Dinosauria</taxon>
        <taxon>Saurischia</taxon>
        <taxon>Theropoda</taxon>
        <taxon>Coelurosauria</taxon>
        <taxon>Aves</taxon>
        <taxon>Neognathae</taxon>
        <taxon>Galloanserae</taxon>
        <taxon>Anseriformes</taxon>
        <taxon>Anatidae</taxon>
        <taxon>Anatinae</taxon>
        <taxon>Anas</taxon>
    </lineage>
</organism>
<evidence type="ECO:0000313" key="2">
    <source>
        <dbReference type="Ensembl" id="ENSAPLP00000023101.1"/>
    </source>
</evidence>
<keyword evidence="1" id="KW-1133">Transmembrane helix</keyword>
<dbReference type="PANTHER" id="PTHR14256">
    <property type="entry name" value="NADH-UBIQUINONE OXIDOREDUCTASE MLRQ SUBUNIT"/>
    <property type="match status" value="1"/>
</dbReference>
<dbReference type="PANTHER" id="PTHR14256:SF3">
    <property type="entry name" value="NORMAL MUCOSA OF ESOPHAGUS-SPECIFIC GENE 1 PROTEIN"/>
    <property type="match status" value="1"/>
</dbReference>
<evidence type="ECO:0000256" key="1">
    <source>
        <dbReference type="SAM" id="Phobius"/>
    </source>
</evidence>
<reference evidence="2 3" key="1">
    <citation type="submission" date="2017-10" db="EMBL/GenBank/DDBJ databases">
        <title>A new Pekin duck reference genome.</title>
        <authorList>
            <person name="Hou Z.-C."/>
            <person name="Zhou Z.-K."/>
            <person name="Zhu F."/>
            <person name="Hou S.-S."/>
        </authorList>
    </citation>
    <scope>NUCLEOTIDE SEQUENCE [LARGE SCALE GENOMIC DNA]</scope>
</reference>
<reference evidence="2" key="2">
    <citation type="submission" date="2025-08" db="UniProtKB">
        <authorList>
            <consortium name="Ensembl"/>
        </authorList>
    </citation>
    <scope>IDENTIFICATION</scope>
</reference>
<dbReference type="Proteomes" id="UP000016666">
    <property type="component" value="Chromosome 11"/>
</dbReference>
<dbReference type="InterPro" id="IPR010530">
    <property type="entry name" value="B12D"/>
</dbReference>
<dbReference type="Pfam" id="PF06522">
    <property type="entry name" value="B12D"/>
    <property type="match status" value="1"/>
</dbReference>
<keyword evidence="1" id="KW-0812">Transmembrane</keyword>
<accession>A0A493TB20</accession>
<dbReference type="STRING" id="8840.ENSAPLP00000023101"/>
<protein>
    <submittedName>
        <fullName evidence="2">Chromosome 15 open reading frame 48</fullName>
    </submittedName>
</protein>
<proteinExistence type="predicted"/>
<dbReference type="Ensembl" id="ENSAPLT00000024093.1">
    <property type="protein sequence ID" value="ENSAPLP00000023101.1"/>
    <property type="gene ID" value="ENSAPLG00000017258.1"/>
</dbReference>
<dbReference type="GeneTree" id="ENSGT00390000009277"/>
<name>A0A493TB20_ANAPP</name>
<reference evidence="2" key="3">
    <citation type="submission" date="2025-09" db="UniProtKB">
        <authorList>
            <consortium name="Ensembl"/>
        </authorList>
    </citation>
    <scope>IDENTIFICATION</scope>
</reference>
<dbReference type="AlphaFoldDB" id="A0A493TB20"/>
<keyword evidence="3" id="KW-1185">Reference proteome</keyword>
<keyword evidence="1" id="KW-0472">Membrane</keyword>
<sequence length="153" mass="17094">MNTNFFHIIKSKKEVSASGRFRAPAAAVLRWAPRDRGLPPEVRPLRAWEARPAAGPPALQIPPELSQDRELLNSSAHRVFQLIPLVGVVSFAAVGAVAFSAYSLFSKSDVIINKTGNPEPWETIDPTRPQKLLTIHQKWKPIEELENVRKLTK</sequence>
<evidence type="ECO:0000313" key="3">
    <source>
        <dbReference type="Proteomes" id="UP000016666"/>
    </source>
</evidence>
<gene>
    <name evidence="2" type="primary">C15orf48</name>
</gene>
<feature type="transmembrane region" description="Helical" evidence="1">
    <location>
        <begin position="82"/>
        <end position="105"/>
    </location>
</feature>